<proteinExistence type="inferred from homology"/>
<comment type="catalytic activity">
    <reaction evidence="8">
        <text>L-threonyl-[protein] + ATP = O-phospho-L-threonyl-[protein] + ADP + H(+)</text>
        <dbReference type="Rhea" id="RHEA:46608"/>
        <dbReference type="Rhea" id="RHEA-COMP:11060"/>
        <dbReference type="Rhea" id="RHEA-COMP:11605"/>
        <dbReference type="ChEBI" id="CHEBI:15378"/>
        <dbReference type="ChEBI" id="CHEBI:30013"/>
        <dbReference type="ChEBI" id="CHEBI:30616"/>
        <dbReference type="ChEBI" id="CHEBI:61977"/>
        <dbReference type="ChEBI" id="CHEBI:456216"/>
        <dbReference type="EC" id="2.7.11.1"/>
    </reaction>
</comment>
<dbReference type="PANTHER" id="PTHR22984">
    <property type="entry name" value="SERINE/THREONINE-PROTEIN KINASE PIM"/>
    <property type="match status" value="1"/>
</dbReference>
<dbReference type="GO" id="GO:0007346">
    <property type="term" value="P:regulation of mitotic cell cycle"/>
    <property type="evidence" value="ECO:0007669"/>
    <property type="project" value="TreeGrafter"/>
</dbReference>
<evidence type="ECO:0000256" key="4">
    <source>
        <dbReference type="ARBA" id="ARBA00022679"/>
    </source>
</evidence>
<keyword evidence="12" id="KW-1185">Reference proteome</keyword>
<keyword evidence="4" id="KW-0808">Transferase</keyword>
<feature type="domain" description="Protein kinase" evidence="10">
    <location>
        <begin position="44"/>
        <end position="271"/>
    </location>
</feature>
<evidence type="ECO:0000256" key="1">
    <source>
        <dbReference type="ARBA" id="ARBA00005505"/>
    </source>
</evidence>
<evidence type="ECO:0000259" key="10">
    <source>
        <dbReference type="PROSITE" id="PS50011"/>
    </source>
</evidence>
<dbReference type="GeneTree" id="ENSGT00950000182996"/>
<dbReference type="GO" id="GO:0005524">
    <property type="term" value="F:ATP binding"/>
    <property type="evidence" value="ECO:0007669"/>
    <property type="project" value="UniProtKB-KW"/>
</dbReference>
<dbReference type="InterPro" id="IPR011009">
    <property type="entry name" value="Kinase-like_dom_sf"/>
</dbReference>
<dbReference type="GO" id="GO:0043066">
    <property type="term" value="P:negative regulation of apoptotic process"/>
    <property type="evidence" value="ECO:0007669"/>
    <property type="project" value="TreeGrafter"/>
</dbReference>
<dbReference type="SMART" id="SM00220">
    <property type="entry name" value="S_TKc"/>
    <property type="match status" value="1"/>
</dbReference>
<dbReference type="Ensembl" id="ENSACIT00000017550.1">
    <property type="protein sequence ID" value="ENSACIP00000017084.1"/>
    <property type="gene ID" value="ENSACIG00000013313.1"/>
</dbReference>
<evidence type="ECO:0000313" key="12">
    <source>
        <dbReference type="Proteomes" id="UP000261340"/>
    </source>
</evidence>
<keyword evidence="6" id="KW-0418">Kinase</keyword>
<dbReference type="InterPro" id="IPR051138">
    <property type="entry name" value="PIM_Ser/Thr_kinase"/>
</dbReference>
<dbReference type="STRING" id="61819.ENSACIP00000017084"/>
<evidence type="ECO:0000313" key="11">
    <source>
        <dbReference type="Ensembl" id="ENSACIP00000017084.1"/>
    </source>
</evidence>
<keyword evidence="3" id="KW-0723">Serine/threonine-protein kinase</keyword>
<evidence type="ECO:0000256" key="6">
    <source>
        <dbReference type="ARBA" id="ARBA00022777"/>
    </source>
</evidence>
<dbReference type="GO" id="GO:0004674">
    <property type="term" value="F:protein serine/threonine kinase activity"/>
    <property type="evidence" value="ECO:0007669"/>
    <property type="project" value="UniProtKB-KW"/>
</dbReference>
<reference evidence="11" key="2">
    <citation type="submission" date="2025-09" db="UniProtKB">
        <authorList>
            <consortium name="Ensembl"/>
        </authorList>
    </citation>
    <scope>IDENTIFICATION</scope>
</reference>
<evidence type="ECO:0000256" key="3">
    <source>
        <dbReference type="ARBA" id="ARBA00022527"/>
    </source>
</evidence>
<dbReference type="AlphaFoldDB" id="A0A3Q0RWW7"/>
<dbReference type="Gene3D" id="1.10.510.10">
    <property type="entry name" value="Transferase(Phosphotransferase) domain 1"/>
    <property type="match status" value="1"/>
</dbReference>
<protein>
    <recommendedName>
        <fullName evidence="2">non-specific serine/threonine protein kinase</fullName>
        <ecNumber evidence="2">2.7.11.1</ecNumber>
    </recommendedName>
</protein>
<dbReference type="InterPro" id="IPR000719">
    <property type="entry name" value="Prot_kinase_dom"/>
</dbReference>
<dbReference type="PANTHER" id="PTHR22984:SF11">
    <property type="entry name" value="AURORA KINASE-RELATED"/>
    <property type="match status" value="1"/>
</dbReference>
<dbReference type="Proteomes" id="UP000261340">
    <property type="component" value="Unplaced"/>
</dbReference>
<dbReference type="EC" id="2.7.11.1" evidence="2"/>
<evidence type="ECO:0000256" key="5">
    <source>
        <dbReference type="ARBA" id="ARBA00022741"/>
    </source>
</evidence>
<dbReference type="GO" id="GO:0005737">
    <property type="term" value="C:cytoplasm"/>
    <property type="evidence" value="ECO:0007669"/>
    <property type="project" value="TreeGrafter"/>
</dbReference>
<name>A0A3Q0RWW7_AMPCI</name>
<keyword evidence="5" id="KW-0547">Nucleotide-binding</keyword>
<comment type="catalytic activity">
    <reaction evidence="9">
        <text>L-seryl-[protein] + ATP = O-phospho-L-seryl-[protein] + ADP + H(+)</text>
        <dbReference type="Rhea" id="RHEA:17989"/>
        <dbReference type="Rhea" id="RHEA-COMP:9863"/>
        <dbReference type="Rhea" id="RHEA-COMP:11604"/>
        <dbReference type="ChEBI" id="CHEBI:15378"/>
        <dbReference type="ChEBI" id="CHEBI:29999"/>
        <dbReference type="ChEBI" id="CHEBI:30616"/>
        <dbReference type="ChEBI" id="CHEBI:83421"/>
        <dbReference type="ChEBI" id="CHEBI:456216"/>
        <dbReference type="EC" id="2.7.11.1"/>
    </reaction>
</comment>
<evidence type="ECO:0000256" key="7">
    <source>
        <dbReference type="ARBA" id="ARBA00022840"/>
    </source>
</evidence>
<reference evidence="11" key="1">
    <citation type="submission" date="2025-08" db="UniProtKB">
        <authorList>
            <consortium name="Ensembl"/>
        </authorList>
    </citation>
    <scope>IDENTIFICATION</scope>
</reference>
<sequence length="279" mass="31635">MIKLCAKKSEGDRNTVEASGIFFLFKKSYVNNKSAPMREFTETYKELHKLGEGGFGSVYAGWRMSDSLPVSITHMFLYLVHVLNGKTHMIPLEVLLMLKVGGEPLSVGTSPAVSLLDWCDLEEEVLLVMERPVPCMSLHSYMENNGGPLEEHVAKVQPREAPQTIMMHSKGVFHRAIKTENLLLETGSKPQSVFSGTSAYGPPEFFTRGKYEAIPTTVWQLLYEMLNGVHQFRTSSFVFPKDYCQNFLKHCLARNPQQRATLEQIQKHPWLQNQAQLKP</sequence>
<evidence type="ECO:0000256" key="8">
    <source>
        <dbReference type="ARBA" id="ARBA00047899"/>
    </source>
</evidence>
<keyword evidence="7" id="KW-0067">ATP-binding</keyword>
<comment type="similarity">
    <text evidence="1">Belongs to the protein kinase superfamily. CAMK Ser/Thr protein kinase family. PIM subfamily.</text>
</comment>
<organism evidence="11 12">
    <name type="scientific">Amphilophus citrinellus</name>
    <name type="common">Midas cichlid</name>
    <name type="synonym">Cichlasoma citrinellum</name>
    <dbReference type="NCBI Taxonomy" id="61819"/>
    <lineage>
        <taxon>Eukaryota</taxon>
        <taxon>Metazoa</taxon>
        <taxon>Chordata</taxon>
        <taxon>Craniata</taxon>
        <taxon>Vertebrata</taxon>
        <taxon>Euteleostomi</taxon>
        <taxon>Actinopterygii</taxon>
        <taxon>Neopterygii</taxon>
        <taxon>Teleostei</taxon>
        <taxon>Neoteleostei</taxon>
        <taxon>Acanthomorphata</taxon>
        <taxon>Ovalentaria</taxon>
        <taxon>Cichlomorphae</taxon>
        <taxon>Cichliformes</taxon>
        <taxon>Cichlidae</taxon>
        <taxon>New World cichlids</taxon>
        <taxon>Cichlasomatinae</taxon>
        <taxon>Heroini</taxon>
        <taxon>Amphilophus</taxon>
    </lineage>
</organism>
<evidence type="ECO:0000256" key="9">
    <source>
        <dbReference type="ARBA" id="ARBA00048679"/>
    </source>
</evidence>
<dbReference type="Gene3D" id="3.30.200.20">
    <property type="entry name" value="Phosphorylase Kinase, domain 1"/>
    <property type="match status" value="1"/>
</dbReference>
<dbReference type="Pfam" id="PF00069">
    <property type="entry name" value="Pkinase"/>
    <property type="match status" value="1"/>
</dbReference>
<dbReference type="SUPFAM" id="SSF56112">
    <property type="entry name" value="Protein kinase-like (PK-like)"/>
    <property type="match status" value="1"/>
</dbReference>
<dbReference type="OMA" id="THMIPLE"/>
<accession>A0A3Q0RWW7</accession>
<dbReference type="PROSITE" id="PS50011">
    <property type="entry name" value="PROTEIN_KINASE_DOM"/>
    <property type="match status" value="1"/>
</dbReference>
<evidence type="ECO:0000256" key="2">
    <source>
        <dbReference type="ARBA" id="ARBA00012513"/>
    </source>
</evidence>